<dbReference type="AlphaFoldDB" id="A0A9W8IFD1"/>
<feature type="compositionally biased region" description="Acidic residues" evidence="7">
    <location>
        <begin position="870"/>
        <end position="881"/>
    </location>
</feature>
<dbReference type="GO" id="GO:0006281">
    <property type="term" value="P:DNA repair"/>
    <property type="evidence" value="ECO:0007669"/>
    <property type="project" value="UniProtKB-KW"/>
</dbReference>
<dbReference type="GO" id="GO:0005657">
    <property type="term" value="C:replication fork"/>
    <property type="evidence" value="ECO:0007669"/>
    <property type="project" value="TreeGrafter"/>
</dbReference>
<keyword evidence="9" id="KW-0548">Nucleotidyltransferase</keyword>
<feature type="region of interest" description="Disordered" evidence="7">
    <location>
        <begin position="567"/>
        <end position="595"/>
    </location>
</feature>
<feature type="region of interest" description="Disordered" evidence="7">
    <location>
        <begin position="821"/>
        <end position="881"/>
    </location>
</feature>
<keyword evidence="3" id="KW-0479">Metal-binding</keyword>
<dbReference type="GO" id="GO:0046872">
    <property type="term" value="F:metal ion binding"/>
    <property type="evidence" value="ECO:0007669"/>
    <property type="project" value="UniProtKB-KW"/>
</dbReference>
<dbReference type="EC" id="2.7.7.7" evidence="9"/>
<feature type="compositionally biased region" description="Polar residues" evidence="7">
    <location>
        <begin position="715"/>
        <end position="725"/>
    </location>
</feature>
<gene>
    <name evidence="9" type="primary">eso1</name>
    <name evidence="9" type="ORF">IWW36_001507</name>
</gene>
<feature type="compositionally biased region" description="Acidic residues" evidence="7">
    <location>
        <begin position="668"/>
        <end position="681"/>
    </location>
</feature>
<sequence>MDTVREAREKCPEIILVHVATFTGTEPPAYHKSPSASTHKVSLDEYRRASRKIMDLFKRICPVMSKASIDEAYLDASDILQQQILDDFGRGMLELTTHDHGSASIDQMLPSPLACDSDTDATPLVPVVRWVPVSRKGKEKETAIMNESTSSKFGVLVGDPPPVSFGWNDLLLRYAAKFAQHIRSTLFQELGYQASAGIAHNRYLAKICSALNKPDQQTVLLLSQTEPFLRTYPLTSIPALGGKLGALVENAFGAATAGDLMDYTIDQLILKLGPEQAHFVYNRCHGIDDSPVVDNKEPGTLTSVKNFLRYPVESLAKLERWIAMNSMDLWTRVIEEWEMRKRWPRSLTVSYTTRGHSQRSRTTAFPPRTVKGSHNSPDAVVAAVNECLSSEMRNGATSKGQPPGFSVHSNDIFPMTGFMLTAKSFQRELASASMMERWLSRPRNSQTISEPLADGPGGMAQRPKQQIMDDTEDFARVSGDKVHVRSESIDEMTSRMNSIDSTGIQNIDREQLPVLPKQNLTSMLKLNSQPTTVVESRRPASFPPIVPQIPAALHQFSASTVFNSENRMQASSTNSPASSSSSSAQTPPHMAYSSQFSSADMSFRSSTSTAGALSREYYSNVPPPHSSNSSLSPPPLILDGTIQPDLVEGSEFETSDSDQSILKTPPEPDSEEYDETDDEATGTDPEAAAGSDSDAEARIRDDAMLAHCSDDFRTAASNRANTSSGRKSEGIDGDRRPLSRGNSGAVRMRNSVYIQTVADLESAARYGEGYKNVNIDRHDDGSLEVAASGDTNGDMFIPALIAATRRKREIQIVRFQNSVDTPEGAISGDRDASIQEKRAPGSRRGGNSSSASKNDKDKTKARGKLKSTAAEDDEYDSSTDDEISSVLNQAVSAMMESISTSQAVMQIHCPQCPENAPPITSRDWETHRDWHIAKHLQERELRHESAARHFQRAFNDSEPSKPATKRAKREEESGKRRQQTITESWK</sequence>
<feature type="region of interest" description="Disordered" evidence="7">
    <location>
        <begin position="616"/>
        <end position="695"/>
    </location>
</feature>
<dbReference type="GO" id="GO:0003684">
    <property type="term" value="F:damaged DNA binding"/>
    <property type="evidence" value="ECO:0007669"/>
    <property type="project" value="InterPro"/>
</dbReference>
<feature type="region of interest" description="Disordered" evidence="7">
    <location>
        <begin position="440"/>
        <end position="463"/>
    </location>
</feature>
<dbReference type="PANTHER" id="PTHR45873">
    <property type="entry name" value="DNA POLYMERASE ETA"/>
    <property type="match status" value="1"/>
</dbReference>
<evidence type="ECO:0000313" key="9">
    <source>
        <dbReference type="EMBL" id="KAJ2850983.1"/>
    </source>
</evidence>
<evidence type="ECO:0000256" key="2">
    <source>
        <dbReference type="ARBA" id="ARBA00022679"/>
    </source>
</evidence>
<keyword evidence="5" id="KW-0234">DNA repair</keyword>
<dbReference type="InterPro" id="IPR052230">
    <property type="entry name" value="DNA_polymerase_eta"/>
</dbReference>
<dbReference type="InterPro" id="IPR043128">
    <property type="entry name" value="Rev_trsase/Diguanyl_cyclase"/>
</dbReference>
<dbReference type="GO" id="GO:0005634">
    <property type="term" value="C:nucleus"/>
    <property type="evidence" value="ECO:0007669"/>
    <property type="project" value="UniProtKB-SubCell"/>
</dbReference>
<feature type="compositionally biased region" description="Polar residues" evidence="7">
    <location>
        <begin position="354"/>
        <end position="363"/>
    </location>
</feature>
<dbReference type="InterPro" id="IPR036775">
    <property type="entry name" value="DNA_pol_Y-fam_lit_finger_sf"/>
</dbReference>
<feature type="region of interest" description="Disordered" evidence="7">
    <location>
        <begin position="354"/>
        <end position="375"/>
    </location>
</feature>
<dbReference type="PANTHER" id="PTHR45873:SF1">
    <property type="entry name" value="DNA POLYMERASE ETA"/>
    <property type="match status" value="1"/>
</dbReference>
<dbReference type="Gene3D" id="1.10.150.20">
    <property type="entry name" value="5' to 3' exonuclease, C-terminal subdomain"/>
    <property type="match status" value="1"/>
</dbReference>
<feature type="compositionally biased region" description="Low complexity" evidence="7">
    <location>
        <begin position="569"/>
        <end position="588"/>
    </location>
</feature>
<evidence type="ECO:0000256" key="3">
    <source>
        <dbReference type="ARBA" id="ARBA00022723"/>
    </source>
</evidence>
<protein>
    <submittedName>
        <fullName evidence="9">N-acetyltransferase eso1</fullName>
        <ecNumber evidence="9">2.7.7.7</ecNumber>
    </submittedName>
</protein>
<comment type="subcellular location">
    <subcellularLocation>
        <location evidence="1">Nucleus</location>
    </subcellularLocation>
</comment>
<feature type="region of interest" description="Disordered" evidence="7">
    <location>
        <begin position="715"/>
        <end position="744"/>
    </location>
</feature>
<evidence type="ECO:0000259" key="8">
    <source>
        <dbReference type="PROSITE" id="PS50173"/>
    </source>
</evidence>
<feature type="region of interest" description="Disordered" evidence="7">
    <location>
        <begin position="941"/>
        <end position="986"/>
    </location>
</feature>
<dbReference type="OrthoDB" id="5723at2759"/>
<comment type="caution">
    <text evidence="9">The sequence shown here is derived from an EMBL/GenBank/DDBJ whole genome shotgun (WGS) entry which is preliminary data.</text>
</comment>
<feature type="domain" description="UmuC" evidence="8">
    <location>
        <begin position="1"/>
        <end position="241"/>
    </location>
</feature>
<reference evidence="9" key="1">
    <citation type="submission" date="2022-07" db="EMBL/GenBank/DDBJ databases">
        <title>Phylogenomic reconstructions and comparative analyses of Kickxellomycotina fungi.</title>
        <authorList>
            <person name="Reynolds N.K."/>
            <person name="Stajich J.E."/>
            <person name="Barry K."/>
            <person name="Grigoriev I.V."/>
            <person name="Crous P."/>
            <person name="Smith M.E."/>
        </authorList>
    </citation>
    <scope>NUCLEOTIDE SEQUENCE</scope>
    <source>
        <strain evidence="9">NRRL 1566</strain>
    </source>
</reference>
<dbReference type="SUPFAM" id="SSF100879">
    <property type="entry name" value="Lesion bypass DNA polymerase (Y-family), little finger domain"/>
    <property type="match status" value="1"/>
</dbReference>
<dbReference type="GO" id="GO:0009314">
    <property type="term" value="P:response to radiation"/>
    <property type="evidence" value="ECO:0007669"/>
    <property type="project" value="TreeGrafter"/>
</dbReference>
<organism evidence="9 10">
    <name type="scientific">Coemansia brasiliensis</name>
    <dbReference type="NCBI Taxonomy" id="2650707"/>
    <lineage>
        <taxon>Eukaryota</taxon>
        <taxon>Fungi</taxon>
        <taxon>Fungi incertae sedis</taxon>
        <taxon>Zoopagomycota</taxon>
        <taxon>Kickxellomycotina</taxon>
        <taxon>Kickxellomycetes</taxon>
        <taxon>Kickxellales</taxon>
        <taxon>Kickxellaceae</taxon>
        <taxon>Coemansia</taxon>
    </lineage>
</organism>
<feature type="compositionally biased region" description="Basic and acidic residues" evidence="7">
    <location>
        <begin position="726"/>
        <end position="737"/>
    </location>
</feature>
<evidence type="ECO:0000256" key="5">
    <source>
        <dbReference type="ARBA" id="ARBA00023204"/>
    </source>
</evidence>
<dbReference type="SUPFAM" id="SSF56672">
    <property type="entry name" value="DNA/RNA polymerases"/>
    <property type="match status" value="1"/>
</dbReference>
<dbReference type="Pfam" id="PF00817">
    <property type="entry name" value="IMS"/>
    <property type="match status" value="1"/>
</dbReference>
<dbReference type="GO" id="GO:0070987">
    <property type="term" value="P:error-free translesion synthesis"/>
    <property type="evidence" value="ECO:0007669"/>
    <property type="project" value="UniProtKB-ARBA"/>
</dbReference>
<evidence type="ECO:0000256" key="6">
    <source>
        <dbReference type="ARBA" id="ARBA00023242"/>
    </source>
</evidence>
<evidence type="ECO:0000256" key="1">
    <source>
        <dbReference type="ARBA" id="ARBA00004123"/>
    </source>
</evidence>
<proteinExistence type="predicted"/>
<dbReference type="PROSITE" id="PS50173">
    <property type="entry name" value="UMUC"/>
    <property type="match status" value="1"/>
</dbReference>
<keyword evidence="10" id="KW-1185">Reference proteome</keyword>
<dbReference type="Pfam" id="PF21704">
    <property type="entry name" value="POLH-Rev1_HhH"/>
    <property type="match status" value="1"/>
</dbReference>
<dbReference type="Gene3D" id="3.30.1490.100">
    <property type="entry name" value="DNA polymerase, Y-family, little finger domain"/>
    <property type="match status" value="1"/>
</dbReference>
<feature type="compositionally biased region" description="Basic and acidic residues" evidence="7">
    <location>
        <begin position="828"/>
        <end position="839"/>
    </location>
</feature>
<dbReference type="GO" id="GO:0042276">
    <property type="term" value="P:error-prone translesion synthesis"/>
    <property type="evidence" value="ECO:0007669"/>
    <property type="project" value="TreeGrafter"/>
</dbReference>
<keyword evidence="2 9" id="KW-0808">Transferase</keyword>
<dbReference type="InterPro" id="IPR001126">
    <property type="entry name" value="UmuC"/>
</dbReference>
<dbReference type="Proteomes" id="UP001139887">
    <property type="component" value="Unassembled WGS sequence"/>
</dbReference>
<accession>A0A9W8IFD1</accession>
<keyword evidence="4" id="KW-0227">DNA damage</keyword>
<evidence type="ECO:0000256" key="4">
    <source>
        <dbReference type="ARBA" id="ARBA00022763"/>
    </source>
</evidence>
<dbReference type="Gene3D" id="3.30.70.270">
    <property type="match status" value="1"/>
</dbReference>
<keyword evidence="6" id="KW-0539">Nucleus</keyword>
<dbReference type="GO" id="GO:0035861">
    <property type="term" value="C:site of double-strand break"/>
    <property type="evidence" value="ECO:0007669"/>
    <property type="project" value="TreeGrafter"/>
</dbReference>
<name>A0A9W8IFD1_9FUNG</name>
<dbReference type="InterPro" id="IPR043502">
    <property type="entry name" value="DNA/RNA_pol_sf"/>
</dbReference>
<dbReference type="EMBL" id="JANBUW010000020">
    <property type="protein sequence ID" value="KAJ2850983.1"/>
    <property type="molecule type" value="Genomic_DNA"/>
</dbReference>
<dbReference type="GO" id="GO:0003887">
    <property type="term" value="F:DNA-directed DNA polymerase activity"/>
    <property type="evidence" value="ECO:0007669"/>
    <property type="project" value="UniProtKB-EC"/>
</dbReference>
<evidence type="ECO:0000313" key="10">
    <source>
        <dbReference type="Proteomes" id="UP001139887"/>
    </source>
</evidence>
<evidence type="ECO:0000256" key="7">
    <source>
        <dbReference type="SAM" id="MobiDB-lite"/>
    </source>
</evidence>